<accession>A0A4Y2EL10</accession>
<sequence>MARVSSLQEQQDLLDPSKNLEKLFSSPSKREAVACSSKDHTEKIRPSSNSGPKDPNSESDSSSLLEKLKKIILYQEIGMYRIPEILRKDTENVINSLHDQINHLQQRVNSLQSSKSVQTPVNPSAQ</sequence>
<proteinExistence type="predicted"/>
<name>A0A4Y2EL10_ARAVE</name>
<feature type="compositionally biased region" description="Polar residues" evidence="2">
    <location>
        <begin position="1"/>
        <end position="11"/>
    </location>
</feature>
<evidence type="ECO:0000313" key="3">
    <source>
        <dbReference type="EMBL" id="GBM28828.1"/>
    </source>
</evidence>
<comment type="caution">
    <text evidence="3">The sequence shown here is derived from an EMBL/GenBank/DDBJ whole genome shotgun (WGS) entry which is preliminary data.</text>
</comment>
<feature type="compositionally biased region" description="Basic and acidic residues" evidence="2">
    <location>
        <begin position="28"/>
        <end position="45"/>
    </location>
</feature>
<dbReference type="EMBL" id="BGPR01000621">
    <property type="protein sequence ID" value="GBM28828.1"/>
    <property type="molecule type" value="Genomic_DNA"/>
</dbReference>
<feature type="region of interest" description="Disordered" evidence="2">
    <location>
        <begin position="25"/>
        <end position="62"/>
    </location>
</feature>
<organism evidence="3 4">
    <name type="scientific">Araneus ventricosus</name>
    <name type="common">Orbweaver spider</name>
    <name type="synonym">Epeira ventricosa</name>
    <dbReference type="NCBI Taxonomy" id="182803"/>
    <lineage>
        <taxon>Eukaryota</taxon>
        <taxon>Metazoa</taxon>
        <taxon>Ecdysozoa</taxon>
        <taxon>Arthropoda</taxon>
        <taxon>Chelicerata</taxon>
        <taxon>Arachnida</taxon>
        <taxon>Araneae</taxon>
        <taxon>Araneomorphae</taxon>
        <taxon>Entelegynae</taxon>
        <taxon>Araneoidea</taxon>
        <taxon>Araneidae</taxon>
        <taxon>Araneus</taxon>
    </lineage>
</organism>
<feature type="region of interest" description="Disordered" evidence="2">
    <location>
        <begin position="1"/>
        <end position="20"/>
    </location>
</feature>
<gene>
    <name evidence="3" type="ORF">AVEN_43552_1</name>
</gene>
<keyword evidence="1" id="KW-0175">Coiled coil</keyword>
<reference evidence="3 4" key="1">
    <citation type="journal article" date="2019" name="Sci. Rep.">
        <title>Orb-weaving spider Araneus ventricosus genome elucidates the spidroin gene catalogue.</title>
        <authorList>
            <person name="Kono N."/>
            <person name="Nakamura H."/>
            <person name="Ohtoshi R."/>
            <person name="Moran D.A.P."/>
            <person name="Shinohara A."/>
            <person name="Yoshida Y."/>
            <person name="Fujiwara M."/>
            <person name="Mori M."/>
            <person name="Tomita M."/>
            <person name="Arakawa K."/>
        </authorList>
    </citation>
    <scope>NUCLEOTIDE SEQUENCE [LARGE SCALE GENOMIC DNA]</scope>
</reference>
<evidence type="ECO:0000313" key="4">
    <source>
        <dbReference type="Proteomes" id="UP000499080"/>
    </source>
</evidence>
<dbReference type="AlphaFoldDB" id="A0A4Y2EL10"/>
<protein>
    <submittedName>
        <fullName evidence="3">Uncharacterized protein</fullName>
    </submittedName>
</protein>
<feature type="compositionally biased region" description="Low complexity" evidence="2">
    <location>
        <begin position="52"/>
        <end position="62"/>
    </location>
</feature>
<keyword evidence="4" id="KW-1185">Reference proteome</keyword>
<feature type="coiled-coil region" evidence="1">
    <location>
        <begin position="87"/>
        <end position="114"/>
    </location>
</feature>
<evidence type="ECO:0000256" key="1">
    <source>
        <dbReference type="SAM" id="Coils"/>
    </source>
</evidence>
<dbReference type="Proteomes" id="UP000499080">
    <property type="component" value="Unassembled WGS sequence"/>
</dbReference>
<evidence type="ECO:0000256" key="2">
    <source>
        <dbReference type="SAM" id="MobiDB-lite"/>
    </source>
</evidence>